<evidence type="ECO:0000313" key="4">
    <source>
        <dbReference type="Proteomes" id="UP000218231"/>
    </source>
</evidence>
<dbReference type="CDD" id="cd00037">
    <property type="entry name" value="CLECT"/>
    <property type="match status" value="1"/>
</dbReference>
<accession>A0A2A2JH67</accession>
<dbReference type="Gene3D" id="3.10.100.10">
    <property type="entry name" value="Mannose-Binding Protein A, subunit A"/>
    <property type="match status" value="1"/>
</dbReference>
<dbReference type="EMBL" id="LIAE01010435">
    <property type="protein sequence ID" value="PAV61108.1"/>
    <property type="molecule type" value="Genomic_DNA"/>
</dbReference>
<comment type="caution">
    <text evidence="3">The sequence shown here is derived from an EMBL/GenBank/DDBJ whole genome shotgun (WGS) entry which is preliminary data.</text>
</comment>
<dbReference type="Proteomes" id="UP000218231">
    <property type="component" value="Unassembled WGS sequence"/>
</dbReference>
<gene>
    <name evidence="3" type="ORF">WR25_25343</name>
</gene>
<dbReference type="SMART" id="SM00034">
    <property type="entry name" value="CLECT"/>
    <property type="match status" value="1"/>
</dbReference>
<evidence type="ECO:0000256" key="1">
    <source>
        <dbReference type="SAM" id="SignalP"/>
    </source>
</evidence>
<feature type="signal peptide" evidence="1">
    <location>
        <begin position="1"/>
        <end position="19"/>
    </location>
</feature>
<dbReference type="SUPFAM" id="SSF56436">
    <property type="entry name" value="C-type lectin-like"/>
    <property type="match status" value="2"/>
</dbReference>
<keyword evidence="4" id="KW-1185">Reference proteome</keyword>
<feature type="domain" description="C-type lectin" evidence="2">
    <location>
        <begin position="28"/>
        <end position="143"/>
    </location>
</feature>
<dbReference type="PANTHER" id="PTHR22803">
    <property type="entry name" value="MANNOSE, PHOSPHOLIPASE, LECTIN RECEPTOR RELATED"/>
    <property type="match status" value="1"/>
</dbReference>
<proteinExistence type="predicted"/>
<dbReference type="STRING" id="2018661.A0A2A2JH67"/>
<dbReference type="InterPro" id="IPR001304">
    <property type="entry name" value="C-type_lectin-like"/>
</dbReference>
<dbReference type="PROSITE" id="PS50041">
    <property type="entry name" value="C_TYPE_LECTIN_2"/>
    <property type="match status" value="1"/>
</dbReference>
<dbReference type="Pfam" id="PF00059">
    <property type="entry name" value="Lectin_C"/>
    <property type="match status" value="1"/>
</dbReference>
<keyword evidence="1" id="KW-0732">Signal</keyword>
<dbReference type="InterPro" id="IPR016187">
    <property type="entry name" value="CTDL_fold"/>
</dbReference>
<feature type="chain" id="PRO_5012403762" description="C-type lectin domain-containing protein" evidence="1">
    <location>
        <begin position="20"/>
        <end position="315"/>
    </location>
</feature>
<organism evidence="3 4">
    <name type="scientific">Diploscapter pachys</name>
    <dbReference type="NCBI Taxonomy" id="2018661"/>
    <lineage>
        <taxon>Eukaryota</taxon>
        <taxon>Metazoa</taxon>
        <taxon>Ecdysozoa</taxon>
        <taxon>Nematoda</taxon>
        <taxon>Chromadorea</taxon>
        <taxon>Rhabditida</taxon>
        <taxon>Rhabditina</taxon>
        <taxon>Rhabditomorpha</taxon>
        <taxon>Rhabditoidea</taxon>
        <taxon>Rhabditidae</taxon>
        <taxon>Diploscapter</taxon>
    </lineage>
</organism>
<dbReference type="InterPro" id="IPR050111">
    <property type="entry name" value="C-type_lectin/snaclec_domain"/>
</dbReference>
<dbReference type="OrthoDB" id="5870544at2759"/>
<protein>
    <recommendedName>
        <fullName evidence="2">C-type lectin domain-containing protein</fullName>
    </recommendedName>
</protein>
<dbReference type="AlphaFoldDB" id="A0A2A2JH67"/>
<evidence type="ECO:0000259" key="2">
    <source>
        <dbReference type="PROSITE" id="PS50041"/>
    </source>
</evidence>
<sequence>MHTIFRIIILFYYLHLIKCDCRPGDHPFESRCFRFISTPMNFDDAENYCISMGYHLASIHSAFENSFIQKTGAIDFGTVNGLIRIGLNTTNKFDWYWTDQSQFDYWNWEPGEPSGYEYCASLEINDGNWRAYPCNNAQNFVCAGNSTTRSTSQPQKSSTQQLKTTSPTSICSSASQYYNKTKKCYSFKQYPENFDPYTFNFNASIHSDDENYFVLGISLDILTENDCLPTNTVVFDYVIGDIRFIQNKWYWGDNTPLDYYANTMNYRATDGWDIVYARYDQAARNLSWYTLHQLRPDQAMPESCTYSLDIQPSNY</sequence>
<name>A0A2A2JH67_9BILA</name>
<reference evidence="3 4" key="1">
    <citation type="journal article" date="2017" name="Curr. Biol.">
        <title>Genome architecture and evolution of a unichromosomal asexual nematode.</title>
        <authorList>
            <person name="Fradin H."/>
            <person name="Zegar C."/>
            <person name="Gutwein M."/>
            <person name="Lucas J."/>
            <person name="Kovtun M."/>
            <person name="Corcoran D."/>
            <person name="Baugh L.R."/>
            <person name="Kiontke K."/>
            <person name="Gunsalus K."/>
            <person name="Fitch D.H."/>
            <person name="Piano F."/>
        </authorList>
    </citation>
    <scope>NUCLEOTIDE SEQUENCE [LARGE SCALE GENOMIC DNA]</scope>
    <source>
        <strain evidence="3">PF1309</strain>
    </source>
</reference>
<evidence type="ECO:0000313" key="3">
    <source>
        <dbReference type="EMBL" id="PAV61108.1"/>
    </source>
</evidence>
<dbReference type="InterPro" id="IPR016186">
    <property type="entry name" value="C-type_lectin-like/link_sf"/>
</dbReference>